<comment type="caution">
    <text evidence="1">The sequence shown here is derived from an EMBL/GenBank/DDBJ whole genome shotgun (WGS) entry which is preliminary data.</text>
</comment>
<keyword evidence="2" id="KW-1185">Reference proteome</keyword>
<dbReference type="Proteomes" id="UP000245469">
    <property type="component" value="Unassembled WGS sequence"/>
</dbReference>
<dbReference type="EMBL" id="QGDQ01000002">
    <property type="protein sequence ID" value="PWJ55641.1"/>
    <property type="molecule type" value="Genomic_DNA"/>
</dbReference>
<reference evidence="1 2" key="1">
    <citation type="submission" date="2018-03" db="EMBL/GenBank/DDBJ databases">
        <title>Genomic Encyclopedia of Archaeal and Bacterial Type Strains, Phase II (KMG-II): from individual species to whole genera.</title>
        <authorList>
            <person name="Goeker M."/>
        </authorList>
    </citation>
    <scope>NUCLEOTIDE SEQUENCE [LARGE SCALE GENOMIC DNA]</scope>
    <source>
        <strain evidence="1 2">DSM 44889</strain>
    </source>
</reference>
<name>A0A316ADD8_9ACTN</name>
<protein>
    <submittedName>
        <fullName evidence="1">Uncharacterized protein</fullName>
    </submittedName>
</protein>
<gene>
    <name evidence="1" type="ORF">BXY45_1023</name>
</gene>
<accession>A0A316ADD8</accession>
<dbReference type="OrthoDB" id="3848264at2"/>
<sequence>MLRDPVDVVVDDVSSRHREVCRDCLWELLDGRRVHLHADNPRRWRAGDVRAVLELTATRLVDYCDLPAHAVPALRAYLDDLSTRDTLHPGSARPAALQKELDREGETFPEAITDRSRWMLAKTIYAAMREDGVDLRDPQATDRWAARFTQLSPAQREPILGHLATEQPGLLVGELFAADGIAVFVEPLPHGERTATSTEVLDDMLDRPGPELGVAAAMAALSGANRLAAILVARDSELLAHLLTVSHWLIGRTTTTRGGLVPADITALVHITGETTAAQRPRSPEEAPHSSRLVRIAEEVGLVVAGTPRWAPGPRLISDPEDVDGDVLLDLWVAVLDVLSRETWARPAATASENSALNAGSALNW</sequence>
<dbReference type="RefSeq" id="WP_109772733.1">
    <property type="nucleotide sequence ID" value="NZ_QGDQ01000002.1"/>
</dbReference>
<proteinExistence type="predicted"/>
<dbReference type="AlphaFoldDB" id="A0A316ADD8"/>
<evidence type="ECO:0000313" key="1">
    <source>
        <dbReference type="EMBL" id="PWJ55641.1"/>
    </source>
</evidence>
<evidence type="ECO:0000313" key="2">
    <source>
        <dbReference type="Proteomes" id="UP000245469"/>
    </source>
</evidence>
<organism evidence="1 2">
    <name type="scientific">Quadrisphaera granulorum</name>
    <dbReference type="NCBI Taxonomy" id="317664"/>
    <lineage>
        <taxon>Bacteria</taxon>
        <taxon>Bacillati</taxon>
        <taxon>Actinomycetota</taxon>
        <taxon>Actinomycetes</taxon>
        <taxon>Kineosporiales</taxon>
        <taxon>Kineosporiaceae</taxon>
        <taxon>Quadrisphaera</taxon>
    </lineage>
</organism>